<dbReference type="SUPFAM" id="SSF48726">
    <property type="entry name" value="Immunoglobulin"/>
    <property type="match status" value="16"/>
</dbReference>
<dbReference type="WBParaSite" id="TCONS_00012750.p1">
    <property type="protein sequence ID" value="TCONS_00012750.p1"/>
    <property type="gene ID" value="XLOC_008433"/>
</dbReference>
<keyword evidence="6" id="KW-0393">Immunoglobulin domain</keyword>
<dbReference type="GO" id="GO:0005886">
    <property type="term" value="C:plasma membrane"/>
    <property type="evidence" value="ECO:0007669"/>
    <property type="project" value="TreeGrafter"/>
</dbReference>
<dbReference type="FunFam" id="2.60.40.10:FF:000032">
    <property type="entry name" value="palladin isoform X1"/>
    <property type="match status" value="1"/>
</dbReference>
<feature type="domain" description="Ig-like" evidence="7">
    <location>
        <begin position="853"/>
        <end position="954"/>
    </location>
</feature>
<feature type="domain" description="Ig-like" evidence="7">
    <location>
        <begin position="200"/>
        <end position="257"/>
    </location>
</feature>
<sequence length="1980" mass="227589">MIAPLATCKLFTKKEFIRIIVHNNNRKLKINLIQLSTNYSNKLKIVNAFLKFEIKKIFINSYKIYFKFNFKFFKFFYKNIFMYKSDDSKLLKLIVPLSDKYVFEDDYTTNLQLTINKNNNIQIKWFKNDSEIFMNNNKYNFENENNIIKLIIKDLSINDTGIYMCKIISDKDEISSKCKLTIQKDKSKLDDITIDNKEIPKFHLLLKDTTVNVGEPIVLCVTNTTLPEPDNVEWYKNDDRIFPDNEKYFVIKDKGRYILEVLKTDIFDNGNYKAIGFNKNGKCISTCKVIVTETDLSSPPEFTVPLMNEKVQEKKLVKFEVYLLGSPSPTVKWFKDNIPITHNDRIRIINDERLRKFSLTILDTIKNDAGNYKCIASNNVGEVETNCILEIQESKYVQRQETNALAPTFIMPLPVIRELPEMVEMSLMCIVTGDPQPCIKWYKDGESLNEHIETTFNNGIASLIIRIPEISDSGVYTCEATNDIGTTKCSGVINIQEVNRITQIPPKFVEPLINVSVMEGSEIVLKCQLIGKPVPYITWYKDGLKLLMNNRILQYVDRHGNVRLNILQARLDDSGEYTCEAQNLDKRNNLKDFTHCTVCVNESDLTLLSASTAVLKRNDNISKSNNSIKLKNNLPPIIMRKPPPIVKIHEGNKELIEIEIDENSNAKIEWEFEGKPFIESKTVRTYFDGRIAFLKFFEASKFQQGIYKLIATNEFGNTSIETEVIIETIKSEHNYISKMPFFTKKLENKIIKLNDKVNLECHINSTPDTIVKWLLNGKTLHSSSNIVFNNYPKENKFICEVEFNNITEKETGTITCVAINKYGESYNSCEIILINDEFDSDKKNKNNTIINKPKITKNLEDQTIYVGDNAILNCTFENLSQSNISWFKNGIELFSSTKYQFEFNENGQIILKINNCDKNDEGLYVCSVSNVHGIEATKCNLFIKNRSNDEKNLSSQLLENDNNGIIDEKAFPPKFTRTPLPNINIGEGKKIDVVVKAVGNPIPHISWMKDQKYLKRTNKIYQTWLTGNGEAVLTINCPVLKSSGTFTCIAENIYGKETFNFDIIVTRSVYDVTSDIEESPKFVKELVDIGVMNNDSIKLECELTGFPEPSVEWFFIDDNRITKKIDTTQRIWEESRIQNKLELSNKCITKNQQGTYQCLATNKNGTAFTQCYIFVGNKIDEIAKPPKIIKKLQDKFCLIGDDIEFNIEFEGYPPIDVLWYKNGNKIVENLNYKIDIFDNNKSKLTIKNINYDDFATYGISLTNIHGQLEHVCCLKYGNKIDEIEEYKNNFLQDDEFLSKSTVKVNQKEKNEKVVSNKISRQKSRDLVHLKKGTPPTFIVGLSDMNLKAGDCAAVTCKLTNKQIKKQHHKERNYDELKDEKSIYYNSTSCDIYKYEENVKDSNNVEITPKSFDCQNLSVLEEIRRNILLRNKKICRPKFFVKPKPKKILDEFKSLRLKCAISANPVADVNWDKSGIILKSGNKFSIYNDGNFYYLEVHNISIFDGGFYNCSVTNSEGFTSCSSEIVIKPADDEKKLNFINKKGKQFFRPIFEEKFEDKIELNLVKEFSLECIISGYPVPEIIWYKDGHEIVPHKNQFKIFYDGEHSSLVFLKIDSTKSGKYICKATNSEGSSYCSTTINIVENNTILKEEENIIEPKFKYPSSIVKCTDGSEVKLIAILEKGSNPLSYQWIHNKVLIQDSSAFKYSRNSNSLILTIKDAFPEDSGIYTCIAQNSVGYDTTNIELKIVEQLSKTYDIEDKPSIKPLTKKYVFKEGSIGEIIFNVSGNPEPVISWLNKDKQQILASSKYEMICKGKDFILRIHNMSLDDNGVYYLIAVNTVGTTIEKATINVVQKLTTTENETIPSFTKKLNDTYSYDIGKENIKLTVNYNGIPEPDIHWYFNNEKIRTVDLSFKIISYKMKSTLTILKFDKDCIGEYLCIIKNKCGEDLSKCYVKAKDTIINEEVLQKKFIKTGTKPIISKR</sequence>
<dbReference type="AlphaFoldDB" id="A0AAF5DKH2"/>
<dbReference type="GO" id="GO:0045989">
    <property type="term" value="P:positive regulation of striated muscle contraction"/>
    <property type="evidence" value="ECO:0007669"/>
    <property type="project" value="UniProtKB-ARBA"/>
</dbReference>
<keyword evidence="5" id="KW-1015">Disulfide bond</keyword>
<name>A0AAF5DKH2_STRER</name>
<evidence type="ECO:0000256" key="1">
    <source>
        <dbReference type="ARBA" id="ARBA00004496"/>
    </source>
</evidence>
<accession>A0AAF5DKH2</accession>
<evidence type="ECO:0000256" key="3">
    <source>
        <dbReference type="ARBA" id="ARBA00022729"/>
    </source>
</evidence>
<evidence type="ECO:0000256" key="6">
    <source>
        <dbReference type="ARBA" id="ARBA00023319"/>
    </source>
</evidence>
<evidence type="ECO:0000256" key="4">
    <source>
        <dbReference type="ARBA" id="ARBA00022737"/>
    </source>
</evidence>
<dbReference type="InterPro" id="IPR050958">
    <property type="entry name" value="Cell_Adh-Cytoskel_Orgn"/>
</dbReference>
<dbReference type="InterPro" id="IPR003598">
    <property type="entry name" value="Ig_sub2"/>
</dbReference>
<feature type="domain" description="Ig-like" evidence="7">
    <location>
        <begin position="740"/>
        <end position="815"/>
    </location>
</feature>
<evidence type="ECO:0000259" key="7">
    <source>
        <dbReference type="PROSITE" id="PS50835"/>
    </source>
</evidence>
<keyword evidence="2" id="KW-0963">Cytoplasm</keyword>
<dbReference type="InterPro" id="IPR013098">
    <property type="entry name" value="Ig_I-set"/>
</dbReference>
<organism evidence="8 9">
    <name type="scientific">Strongyloides stercoralis</name>
    <name type="common">Threadworm</name>
    <dbReference type="NCBI Taxonomy" id="6248"/>
    <lineage>
        <taxon>Eukaryota</taxon>
        <taxon>Metazoa</taxon>
        <taxon>Ecdysozoa</taxon>
        <taxon>Nematoda</taxon>
        <taxon>Chromadorea</taxon>
        <taxon>Rhabditida</taxon>
        <taxon>Tylenchina</taxon>
        <taxon>Panagrolaimomorpha</taxon>
        <taxon>Strongyloidoidea</taxon>
        <taxon>Strongyloididae</taxon>
        <taxon>Strongyloides</taxon>
    </lineage>
</organism>
<evidence type="ECO:0000313" key="9">
    <source>
        <dbReference type="WBParaSite" id="TCONS_00012750.p1"/>
    </source>
</evidence>
<proteinExistence type="predicted"/>
<protein>
    <submittedName>
        <fullName evidence="9">Ig-like domain-containing protein</fullName>
    </submittedName>
</protein>
<dbReference type="SMART" id="SM00406">
    <property type="entry name" value="IGv"/>
    <property type="match status" value="4"/>
</dbReference>
<dbReference type="InterPro" id="IPR036179">
    <property type="entry name" value="Ig-like_dom_sf"/>
</dbReference>
<evidence type="ECO:0000256" key="2">
    <source>
        <dbReference type="ARBA" id="ARBA00022490"/>
    </source>
</evidence>
<feature type="domain" description="Ig-like" evidence="7">
    <location>
        <begin position="1186"/>
        <end position="1257"/>
    </location>
</feature>
<dbReference type="FunFam" id="2.60.40.10:FF:000425">
    <property type="entry name" value="Myosin light chain kinase"/>
    <property type="match status" value="1"/>
</dbReference>
<keyword evidence="8" id="KW-1185">Reference proteome</keyword>
<dbReference type="Gene3D" id="2.60.40.10">
    <property type="entry name" value="Immunoglobulins"/>
    <property type="match status" value="16"/>
</dbReference>
<dbReference type="Proteomes" id="UP000035681">
    <property type="component" value="Unplaced"/>
</dbReference>
<dbReference type="CDD" id="cd00096">
    <property type="entry name" value="Ig"/>
    <property type="match status" value="1"/>
</dbReference>
<keyword evidence="4" id="KW-0677">Repeat</keyword>
<feature type="domain" description="Ig-like" evidence="7">
    <location>
        <begin position="1759"/>
        <end position="1848"/>
    </location>
</feature>
<feature type="domain" description="Ig-like" evidence="7">
    <location>
        <begin position="120"/>
        <end position="175"/>
    </location>
</feature>
<dbReference type="InterPro" id="IPR007110">
    <property type="entry name" value="Ig-like_dom"/>
</dbReference>
<dbReference type="FunFam" id="2.60.40.10:FF:000107">
    <property type="entry name" value="Myosin, light chain kinase a"/>
    <property type="match status" value="6"/>
</dbReference>
<dbReference type="InterPro" id="IPR013783">
    <property type="entry name" value="Ig-like_fold"/>
</dbReference>
<dbReference type="PROSITE" id="PS50835">
    <property type="entry name" value="IG_LIKE"/>
    <property type="match status" value="15"/>
</dbReference>
<dbReference type="InterPro" id="IPR003599">
    <property type="entry name" value="Ig_sub"/>
</dbReference>
<dbReference type="GO" id="GO:0040017">
    <property type="term" value="P:positive regulation of locomotion"/>
    <property type="evidence" value="ECO:0007669"/>
    <property type="project" value="UniProtKB-ARBA"/>
</dbReference>
<reference evidence="9" key="1">
    <citation type="submission" date="2024-02" db="UniProtKB">
        <authorList>
            <consortium name="WormBaseParasite"/>
        </authorList>
    </citation>
    <scope>IDENTIFICATION</scope>
</reference>
<feature type="domain" description="Ig-like" evidence="7">
    <location>
        <begin position="1655"/>
        <end position="1744"/>
    </location>
</feature>
<feature type="domain" description="Ig-like" evidence="7">
    <location>
        <begin position="1862"/>
        <end position="1948"/>
    </location>
</feature>
<dbReference type="PANTHER" id="PTHR45080:SF8">
    <property type="entry name" value="IG-LIKE DOMAIN-CONTAINING PROTEIN"/>
    <property type="match status" value="1"/>
</dbReference>
<feature type="domain" description="Ig-like" evidence="7">
    <location>
        <begin position="300"/>
        <end position="390"/>
    </location>
</feature>
<feature type="domain" description="Ig-like" evidence="7">
    <location>
        <begin position="1080"/>
        <end position="1169"/>
    </location>
</feature>
<feature type="domain" description="Ig-like" evidence="7">
    <location>
        <begin position="506"/>
        <end position="591"/>
    </location>
</feature>
<dbReference type="GO" id="GO:0060298">
    <property type="term" value="P:positive regulation of sarcomere organization"/>
    <property type="evidence" value="ECO:0007669"/>
    <property type="project" value="UniProtKB-ARBA"/>
</dbReference>
<dbReference type="SMART" id="SM00408">
    <property type="entry name" value="IGc2"/>
    <property type="match status" value="13"/>
</dbReference>
<dbReference type="GO" id="GO:0007156">
    <property type="term" value="P:homophilic cell adhesion via plasma membrane adhesion molecules"/>
    <property type="evidence" value="ECO:0007669"/>
    <property type="project" value="TreeGrafter"/>
</dbReference>
<dbReference type="PANTHER" id="PTHR45080">
    <property type="entry name" value="CONTACTIN 5"/>
    <property type="match status" value="1"/>
</dbReference>
<keyword evidence="3" id="KW-0732">Signal</keyword>
<feature type="domain" description="Ig-like" evidence="7">
    <location>
        <begin position="1548"/>
        <end position="1638"/>
    </location>
</feature>
<dbReference type="GO" id="GO:0019899">
    <property type="term" value="F:enzyme binding"/>
    <property type="evidence" value="ECO:0007669"/>
    <property type="project" value="UniProtKB-ARBA"/>
</dbReference>
<dbReference type="InterPro" id="IPR013106">
    <property type="entry name" value="Ig_V-set"/>
</dbReference>
<dbReference type="GO" id="GO:0031672">
    <property type="term" value="C:A band"/>
    <property type="evidence" value="ECO:0007669"/>
    <property type="project" value="UniProtKB-ARBA"/>
</dbReference>
<evidence type="ECO:0000313" key="8">
    <source>
        <dbReference type="Proteomes" id="UP000035681"/>
    </source>
</evidence>
<feature type="domain" description="Ig-like" evidence="7">
    <location>
        <begin position="1436"/>
        <end position="1525"/>
    </location>
</feature>
<evidence type="ECO:0000256" key="5">
    <source>
        <dbReference type="ARBA" id="ARBA00023157"/>
    </source>
</evidence>
<comment type="subcellular location">
    <subcellularLocation>
        <location evidence="1">Cytoplasm</location>
    </subcellularLocation>
</comment>
<feature type="domain" description="Ig-like" evidence="7">
    <location>
        <begin position="407"/>
        <end position="494"/>
    </location>
</feature>
<dbReference type="SMART" id="SM00409">
    <property type="entry name" value="IG"/>
    <property type="match status" value="16"/>
</dbReference>
<feature type="domain" description="Ig-like" evidence="7">
    <location>
        <begin position="973"/>
        <end position="1066"/>
    </location>
</feature>
<dbReference type="Pfam" id="PF07679">
    <property type="entry name" value="I-set"/>
    <property type="match status" value="16"/>
</dbReference>